<keyword evidence="2" id="KW-1185">Reference proteome</keyword>
<organism evidence="1 2">
    <name type="scientific">Actinokineospora xionganensis</name>
    <dbReference type="NCBI Taxonomy" id="2684470"/>
    <lineage>
        <taxon>Bacteria</taxon>
        <taxon>Bacillati</taxon>
        <taxon>Actinomycetota</taxon>
        <taxon>Actinomycetes</taxon>
        <taxon>Pseudonocardiales</taxon>
        <taxon>Pseudonocardiaceae</taxon>
        <taxon>Actinokineospora</taxon>
    </lineage>
</organism>
<proteinExistence type="predicted"/>
<name>A0ABR7L3H3_9PSEU</name>
<protein>
    <submittedName>
        <fullName evidence="1">Uncharacterized protein</fullName>
    </submittedName>
</protein>
<sequence>MSILERGAGGQILALTTYFIGMKYSPYAQWHPTGDRKAPIETYVADGA</sequence>
<evidence type="ECO:0000313" key="1">
    <source>
        <dbReference type="EMBL" id="MBC6447132.1"/>
    </source>
</evidence>
<comment type="caution">
    <text evidence="1">The sequence shown here is derived from an EMBL/GenBank/DDBJ whole genome shotgun (WGS) entry which is preliminary data.</text>
</comment>
<evidence type="ECO:0000313" key="2">
    <source>
        <dbReference type="Proteomes" id="UP000734823"/>
    </source>
</evidence>
<gene>
    <name evidence="1" type="ORF">GPZ80_08100</name>
</gene>
<accession>A0ABR7L3H3</accession>
<dbReference type="EMBL" id="JABVED010000003">
    <property type="protein sequence ID" value="MBC6447132.1"/>
    <property type="molecule type" value="Genomic_DNA"/>
</dbReference>
<dbReference type="Proteomes" id="UP000734823">
    <property type="component" value="Unassembled WGS sequence"/>
</dbReference>
<dbReference type="RefSeq" id="WP_187219589.1">
    <property type="nucleotide sequence ID" value="NZ_JABVED010000003.1"/>
</dbReference>
<reference evidence="1 2" key="1">
    <citation type="submission" date="2020-06" db="EMBL/GenBank/DDBJ databases">
        <title>Actinokineospora xiongansis sp. nov., isolated from soil of Baiyangdian.</title>
        <authorList>
            <person name="Zhang X."/>
        </authorList>
    </citation>
    <scope>NUCLEOTIDE SEQUENCE [LARGE SCALE GENOMIC DNA]</scope>
    <source>
        <strain evidence="1 2">HBU206404</strain>
    </source>
</reference>